<accession>A0A699I0F9</accession>
<sequence length="417" mass="48040">KPRKDTEVPQPGGPTETVTDEAVREEWGDRLVRAANIASSLEAKQESGGGPRCQETIGDTIAQTRFENVSKQSNDLLLAKSNTLQSDKDRLKLQELMELCTNLQKKFLDLENTKTVQAVKIKNFKKRVKKLEKKGGQELISLKGRFDDDAKMFDADKDLGGEEVIAEKVPRKDVEVSTAGDEITTASVLTTNDEITLAQVLMRINSTTPKEKGLLFKSPARHKLNDLKLKDFNKIQEMFDKALKWVNTFKDFRTELVKGRVEDNEKRAGDELAQESSKQQKYKVNAAGELQLLRDEKEEITKLKKYLFTEFKMKDLGRVKYFLRIEVLRSKQGIFMCQKRYILDLIANTDMIDCKPADTPMIENQKLYMEEKAELKEDTNGWRYGQPKIHIRLLYRSWWKSGYMEKQETKCGFPFKC</sequence>
<protein>
    <submittedName>
        <fullName evidence="3">Putative ribonuclease H-like domain-containing protein</fullName>
    </submittedName>
</protein>
<organism evidence="3">
    <name type="scientific">Tanacetum cinerariifolium</name>
    <name type="common">Dalmatian daisy</name>
    <name type="synonym">Chrysanthemum cinerariifolium</name>
    <dbReference type="NCBI Taxonomy" id="118510"/>
    <lineage>
        <taxon>Eukaryota</taxon>
        <taxon>Viridiplantae</taxon>
        <taxon>Streptophyta</taxon>
        <taxon>Embryophyta</taxon>
        <taxon>Tracheophyta</taxon>
        <taxon>Spermatophyta</taxon>
        <taxon>Magnoliopsida</taxon>
        <taxon>eudicotyledons</taxon>
        <taxon>Gunneridae</taxon>
        <taxon>Pentapetalae</taxon>
        <taxon>asterids</taxon>
        <taxon>campanulids</taxon>
        <taxon>Asterales</taxon>
        <taxon>Asteraceae</taxon>
        <taxon>Asteroideae</taxon>
        <taxon>Anthemideae</taxon>
        <taxon>Anthemidinae</taxon>
        <taxon>Tanacetum</taxon>
    </lineage>
</organism>
<dbReference type="Pfam" id="PF07727">
    <property type="entry name" value="RVT_2"/>
    <property type="match status" value="1"/>
</dbReference>
<comment type="caution">
    <text evidence="3">The sequence shown here is derived from an EMBL/GenBank/DDBJ whole genome shotgun (WGS) entry which is preliminary data.</text>
</comment>
<gene>
    <name evidence="3" type="ORF">Tci_478001</name>
</gene>
<dbReference type="EMBL" id="BKCJ010236728">
    <property type="protein sequence ID" value="GEZ06028.1"/>
    <property type="molecule type" value="Genomic_DNA"/>
</dbReference>
<name>A0A699I0F9_TANCI</name>
<reference evidence="3" key="1">
    <citation type="journal article" date="2019" name="Sci. Rep.">
        <title>Draft genome of Tanacetum cinerariifolium, the natural source of mosquito coil.</title>
        <authorList>
            <person name="Yamashiro T."/>
            <person name="Shiraishi A."/>
            <person name="Satake H."/>
            <person name="Nakayama K."/>
        </authorList>
    </citation>
    <scope>NUCLEOTIDE SEQUENCE</scope>
</reference>
<feature type="domain" description="Reverse transcriptase Ty1/copia-type" evidence="2">
    <location>
        <begin position="294"/>
        <end position="362"/>
    </location>
</feature>
<dbReference type="InterPro" id="IPR013103">
    <property type="entry name" value="RVT_2"/>
</dbReference>
<feature type="region of interest" description="Disordered" evidence="1">
    <location>
        <begin position="1"/>
        <end position="24"/>
    </location>
</feature>
<dbReference type="AlphaFoldDB" id="A0A699I0F9"/>
<evidence type="ECO:0000313" key="3">
    <source>
        <dbReference type="EMBL" id="GEZ06028.1"/>
    </source>
</evidence>
<proteinExistence type="predicted"/>
<evidence type="ECO:0000259" key="2">
    <source>
        <dbReference type="Pfam" id="PF07727"/>
    </source>
</evidence>
<evidence type="ECO:0000256" key="1">
    <source>
        <dbReference type="SAM" id="MobiDB-lite"/>
    </source>
</evidence>
<feature type="non-terminal residue" evidence="3">
    <location>
        <position position="1"/>
    </location>
</feature>